<reference evidence="21 22" key="1">
    <citation type="submission" date="2017-10" db="EMBL/GenBank/DDBJ databases">
        <title>Two draft genome sequences of Pusillimonas sp. strains isolated from a nitrate- and radionuclide-contaminated groundwater in Russia.</title>
        <authorList>
            <person name="Grouzdev D.S."/>
            <person name="Tourova T.P."/>
            <person name="Goeva M.A."/>
            <person name="Babich T.L."/>
            <person name="Sokolova D.S."/>
            <person name="Abdullin R."/>
            <person name="Poltaraus A.B."/>
            <person name="Toshchakov S.V."/>
            <person name="Nazina T.N."/>
        </authorList>
    </citation>
    <scope>NUCLEOTIDE SEQUENCE [LARGE SCALE GENOMIC DNA]</scope>
    <source>
        <strain evidence="21 22">JR1/69-3-13</strain>
    </source>
</reference>
<dbReference type="Pfam" id="PF07479">
    <property type="entry name" value="NAD_Gly3P_dh_C"/>
    <property type="match status" value="1"/>
</dbReference>
<protein>
    <recommendedName>
        <fullName evidence="11 13">Glycerol-3-phosphate dehydrogenase [NAD(P)+]</fullName>
        <ecNumber evidence="10 13">1.1.1.94</ecNumber>
    </recommendedName>
    <alternativeName>
        <fullName evidence="13">NAD(P)(+)-dependent glycerol-3-phosphate dehydrogenase</fullName>
    </alternativeName>
    <alternativeName>
        <fullName evidence="12 13">NAD(P)H-dependent dihydroxyacetone-phosphate reductase</fullName>
    </alternativeName>
</protein>
<gene>
    <name evidence="13" type="primary">gpsA</name>
    <name evidence="21" type="ORF">CR159_16215</name>
</gene>
<dbReference type="PROSITE" id="PS51257">
    <property type="entry name" value="PROKAR_LIPOPROTEIN"/>
    <property type="match status" value="1"/>
</dbReference>
<comment type="caution">
    <text evidence="21">The sequence shown here is derived from an EMBL/GenBank/DDBJ whole genome shotgun (WGS) entry which is preliminary data.</text>
</comment>
<dbReference type="InterPro" id="IPR008927">
    <property type="entry name" value="6-PGluconate_DH-like_C_sf"/>
</dbReference>
<dbReference type="PANTHER" id="PTHR11728:SF1">
    <property type="entry name" value="GLYCEROL-3-PHOSPHATE DEHYDROGENASE [NAD(+)] 2, CHLOROPLASTIC"/>
    <property type="match status" value="1"/>
</dbReference>
<dbReference type="GO" id="GO:0008654">
    <property type="term" value="P:phospholipid biosynthetic process"/>
    <property type="evidence" value="ECO:0007669"/>
    <property type="project" value="UniProtKB-KW"/>
</dbReference>
<keyword evidence="6 13" id="KW-0443">Lipid metabolism</keyword>
<keyword evidence="4 13" id="KW-0560">Oxidoreductase</keyword>
<dbReference type="InterPro" id="IPR036291">
    <property type="entry name" value="NAD(P)-bd_dom_sf"/>
</dbReference>
<dbReference type="PIRSF" id="PIRSF000114">
    <property type="entry name" value="Glycerol-3-P_dh"/>
    <property type="match status" value="1"/>
</dbReference>
<feature type="binding site" evidence="13">
    <location>
        <position position="155"/>
    </location>
    <ligand>
        <name>sn-glycerol 3-phosphate</name>
        <dbReference type="ChEBI" id="CHEBI:57597"/>
    </ligand>
</feature>
<keyword evidence="13" id="KW-0547">Nucleotide-binding</keyword>
<evidence type="ECO:0000256" key="2">
    <source>
        <dbReference type="ARBA" id="ARBA00022516"/>
    </source>
</evidence>
<evidence type="ECO:0000256" key="13">
    <source>
        <dbReference type="HAMAP-Rule" id="MF_00394"/>
    </source>
</evidence>
<dbReference type="GO" id="GO:0005975">
    <property type="term" value="P:carbohydrate metabolic process"/>
    <property type="evidence" value="ECO:0007669"/>
    <property type="project" value="InterPro"/>
</dbReference>
<keyword evidence="3 13" id="KW-0521">NADP</keyword>
<dbReference type="PROSITE" id="PS00957">
    <property type="entry name" value="NAD_G3PDH"/>
    <property type="match status" value="1"/>
</dbReference>
<comment type="catalytic activity">
    <reaction evidence="9">
        <text>sn-glycerol 3-phosphate + NADP(+) = dihydroxyacetone phosphate + NADPH + H(+)</text>
        <dbReference type="Rhea" id="RHEA:11096"/>
        <dbReference type="ChEBI" id="CHEBI:15378"/>
        <dbReference type="ChEBI" id="CHEBI:57597"/>
        <dbReference type="ChEBI" id="CHEBI:57642"/>
        <dbReference type="ChEBI" id="CHEBI:57783"/>
        <dbReference type="ChEBI" id="CHEBI:58349"/>
        <dbReference type="EC" id="1.1.1.94"/>
    </reaction>
    <physiologicalReaction direction="right-to-left" evidence="9">
        <dbReference type="Rhea" id="RHEA:11098"/>
    </physiologicalReaction>
</comment>
<keyword evidence="18" id="KW-0732">Signal</keyword>
<evidence type="ECO:0000256" key="1">
    <source>
        <dbReference type="ARBA" id="ARBA00011009"/>
    </source>
</evidence>
<evidence type="ECO:0000313" key="22">
    <source>
        <dbReference type="Proteomes" id="UP000234190"/>
    </source>
</evidence>
<dbReference type="SUPFAM" id="SSF48179">
    <property type="entry name" value="6-phosphogluconate dehydrogenase C-terminal domain-like"/>
    <property type="match status" value="1"/>
</dbReference>
<evidence type="ECO:0000256" key="4">
    <source>
        <dbReference type="ARBA" id="ARBA00023002"/>
    </source>
</evidence>
<dbReference type="OrthoDB" id="9812273at2"/>
<sequence length="352" mass="36107">MSATTQRIHVAVLGAGSWGTALAALACSQADTLIWARDPAAVLELNTQHRNTRYLPDITLPPTLRATASLRQAIDHACADGVDHGVIILGVPVAGLHEICTQIAAMLRRPCATRITLAWTCKGFQHETGLLPHQIAQDALSDWPELNLGVLSGPSFAHEVAQGLPVALTLATLGPRHESAAGAVLAALHGTNARIYTSTDVIGVEVGGALKNIMAIACGISDGLGLGTNARAALITRGLAEMQRLGLALGGQAETFAGLAGLGDLVLTATGALSRNRQVGLAIGAGEPPQQILAGGVTAEGVRCARAALQLGRLHNIDLPITAAVCGVLFDGLAPREAVSSLLAREARAEAA</sequence>
<feature type="binding site" evidence="15">
    <location>
        <position position="122"/>
    </location>
    <ligand>
        <name>substrate</name>
    </ligand>
</feature>
<dbReference type="InterPro" id="IPR013328">
    <property type="entry name" value="6PGD_dom2"/>
</dbReference>
<evidence type="ECO:0000313" key="21">
    <source>
        <dbReference type="EMBL" id="PLC48877.1"/>
    </source>
</evidence>
<evidence type="ECO:0000256" key="11">
    <source>
        <dbReference type="ARBA" id="ARBA00069372"/>
    </source>
</evidence>
<keyword evidence="13" id="KW-0963">Cytoplasm</keyword>
<organism evidence="21 22">
    <name type="scientific">Pollutimonas subterranea</name>
    <dbReference type="NCBI Taxonomy" id="2045210"/>
    <lineage>
        <taxon>Bacteria</taxon>
        <taxon>Pseudomonadati</taxon>
        <taxon>Pseudomonadota</taxon>
        <taxon>Betaproteobacteria</taxon>
        <taxon>Burkholderiales</taxon>
        <taxon>Alcaligenaceae</taxon>
        <taxon>Pollutimonas</taxon>
    </lineage>
</organism>
<dbReference type="EMBL" id="PDNW01000015">
    <property type="protein sequence ID" value="PLC48877.1"/>
    <property type="molecule type" value="Genomic_DNA"/>
</dbReference>
<evidence type="ECO:0000256" key="14">
    <source>
        <dbReference type="PIRSR" id="PIRSR000114-1"/>
    </source>
</evidence>
<feature type="binding site" evidence="13">
    <location>
        <position position="275"/>
    </location>
    <ligand>
        <name>sn-glycerol 3-phosphate</name>
        <dbReference type="ChEBI" id="CHEBI:57597"/>
    </ligand>
</feature>
<feature type="binding site" evidence="13">
    <location>
        <position position="37"/>
    </location>
    <ligand>
        <name>NADPH</name>
        <dbReference type="ChEBI" id="CHEBI:57783"/>
    </ligand>
</feature>
<feature type="binding site" evidence="13">
    <location>
        <position position="18"/>
    </location>
    <ligand>
        <name>NADPH</name>
        <dbReference type="ChEBI" id="CHEBI:57783"/>
    </ligand>
</feature>
<evidence type="ECO:0000256" key="17">
    <source>
        <dbReference type="RuleBase" id="RU000437"/>
    </source>
</evidence>
<feature type="binding site" evidence="13">
    <location>
        <position position="153"/>
    </location>
    <ligand>
        <name>sn-glycerol 3-phosphate</name>
        <dbReference type="ChEBI" id="CHEBI:57597"/>
    </ligand>
</feature>
<feature type="binding site" evidence="13">
    <location>
        <position position="211"/>
    </location>
    <ligand>
        <name>sn-glycerol 3-phosphate</name>
        <dbReference type="ChEBI" id="CHEBI:57597"/>
    </ligand>
</feature>
<feature type="binding site" evidence="13">
    <location>
        <position position="300"/>
    </location>
    <ligand>
        <name>NADPH</name>
        <dbReference type="ChEBI" id="CHEBI:57783"/>
    </ligand>
</feature>
<keyword evidence="8 13" id="KW-1208">Phospholipid metabolism</keyword>
<evidence type="ECO:0000256" key="18">
    <source>
        <dbReference type="SAM" id="SignalP"/>
    </source>
</evidence>
<feature type="binding site" evidence="13">
    <location>
        <position position="17"/>
    </location>
    <ligand>
        <name>NADPH</name>
        <dbReference type="ChEBI" id="CHEBI:57783"/>
    </ligand>
</feature>
<dbReference type="UniPathway" id="UPA00940"/>
<dbReference type="GO" id="GO:0046168">
    <property type="term" value="P:glycerol-3-phosphate catabolic process"/>
    <property type="evidence" value="ECO:0007669"/>
    <property type="project" value="InterPro"/>
</dbReference>
<dbReference type="SUPFAM" id="SSF51735">
    <property type="entry name" value="NAD(P)-binding Rossmann-fold domains"/>
    <property type="match status" value="1"/>
</dbReference>
<keyword evidence="7 13" id="KW-0594">Phospholipid biosynthesis</keyword>
<evidence type="ECO:0000256" key="9">
    <source>
        <dbReference type="ARBA" id="ARBA00052716"/>
    </source>
</evidence>
<dbReference type="GO" id="GO:0141153">
    <property type="term" value="F:glycerol-3-phosphate dehydrogenase (NADP+) activity"/>
    <property type="evidence" value="ECO:0007669"/>
    <property type="project" value="RHEA"/>
</dbReference>
<evidence type="ECO:0000256" key="5">
    <source>
        <dbReference type="ARBA" id="ARBA00023027"/>
    </source>
</evidence>
<feature type="binding site" evidence="13">
    <location>
        <position position="157"/>
    </location>
    <ligand>
        <name>NADPH</name>
        <dbReference type="ChEBI" id="CHEBI:57783"/>
    </ligand>
</feature>
<feature type="active site" description="Proton acceptor" evidence="13 14">
    <location>
        <position position="211"/>
    </location>
</feature>
<dbReference type="NCBIfam" id="NF000940">
    <property type="entry name" value="PRK00094.1-2"/>
    <property type="match status" value="1"/>
</dbReference>
<feature type="domain" description="Glycerol-3-phosphate dehydrogenase NAD-dependent N-terminal" evidence="19">
    <location>
        <begin position="10"/>
        <end position="172"/>
    </location>
</feature>
<proteinExistence type="inferred from homology"/>
<feature type="binding site" evidence="13">
    <location>
        <position position="122"/>
    </location>
    <ligand>
        <name>sn-glycerol 3-phosphate</name>
        <dbReference type="ChEBI" id="CHEBI:57597"/>
    </ligand>
</feature>
<dbReference type="FunFam" id="1.10.1040.10:FF:000001">
    <property type="entry name" value="Glycerol-3-phosphate dehydrogenase [NAD(P)+]"/>
    <property type="match status" value="1"/>
</dbReference>
<accession>A0A2N4U1J3</accession>
<evidence type="ECO:0000256" key="15">
    <source>
        <dbReference type="PIRSR" id="PIRSR000114-2"/>
    </source>
</evidence>
<dbReference type="GO" id="GO:0006650">
    <property type="term" value="P:glycerophospholipid metabolic process"/>
    <property type="evidence" value="ECO:0007669"/>
    <property type="project" value="UniProtKB-UniRule"/>
</dbReference>
<dbReference type="GO" id="GO:0005829">
    <property type="term" value="C:cytosol"/>
    <property type="evidence" value="ECO:0007669"/>
    <property type="project" value="TreeGrafter"/>
</dbReference>
<keyword evidence="5 13" id="KW-0520">NAD</keyword>
<evidence type="ECO:0000256" key="8">
    <source>
        <dbReference type="ARBA" id="ARBA00023264"/>
    </source>
</evidence>
<feature type="binding site" evidence="16">
    <location>
        <position position="275"/>
    </location>
    <ligand>
        <name>NAD(+)</name>
        <dbReference type="ChEBI" id="CHEBI:57540"/>
    </ligand>
</feature>
<comment type="similarity">
    <text evidence="1 13 17">Belongs to the NAD-dependent glycerol-3-phosphate dehydrogenase family.</text>
</comment>
<feature type="binding site" evidence="16">
    <location>
        <position position="157"/>
    </location>
    <ligand>
        <name>NAD(+)</name>
        <dbReference type="ChEBI" id="CHEBI:57540"/>
    </ligand>
</feature>
<comment type="subcellular location">
    <subcellularLocation>
        <location evidence="13">Cytoplasm</location>
    </subcellularLocation>
</comment>
<dbReference type="GO" id="GO:0046167">
    <property type="term" value="P:glycerol-3-phosphate biosynthetic process"/>
    <property type="evidence" value="ECO:0007669"/>
    <property type="project" value="UniProtKB-UniRule"/>
</dbReference>
<feature type="binding site" evidence="16">
    <location>
        <begin position="14"/>
        <end position="19"/>
    </location>
    <ligand>
        <name>NAD(+)</name>
        <dbReference type="ChEBI" id="CHEBI:57540"/>
    </ligand>
</feature>
<comment type="caution">
    <text evidence="13">Lacks conserved residue(s) required for the propagation of feature annotation.</text>
</comment>
<dbReference type="Gene3D" id="3.40.50.720">
    <property type="entry name" value="NAD(P)-binding Rossmann-like Domain"/>
    <property type="match status" value="1"/>
</dbReference>
<feature type="binding site" evidence="13">
    <location>
        <position position="264"/>
    </location>
    <ligand>
        <name>sn-glycerol 3-phosphate</name>
        <dbReference type="ChEBI" id="CHEBI:57597"/>
    </ligand>
</feature>
<comment type="function">
    <text evidence="13">Catalyzes the reduction of the glycolytic intermediate dihydroxyacetone phosphate (DHAP) to sn-glycerol 3-phosphate (G3P), the key precursor for phospholipid synthesis.</text>
</comment>
<dbReference type="AlphaFoldDB" id="A0A2N4U1J3"/>
<evidence type="ECO:0000256" key="7">
    <source>
        <dbReference type="ARBA" id="ARBA00023209"/>
    </source>
</evidence>
<dbReference type="Proteomes" id="UP000234190">
    <property type="component" value="Unassembled WGS sequence"/>
</dbReference>
<evidence type="ECO:0000256" key="3">
    <source>
        <dbReference type="ARBA" id="ARBA00022857"/>
    </source>
</evidence>
<dbReference type="RefSeq" id="WP_102075009.1">
    <property type="nucleotide sequence ID" value="NZ_PDNW01000015.1"/>
</dbReference>
<dbReference type="NCBIfam" id="NF000942">
    <property type="entry name" value="PRK00094.1-4"/>
    <property type="match status" value="1"/>
</dbReference>
<dbReference type="Gene3D" id="1.10.1040.10">
    <property type="entry name" value="N-(1-d-carboxylethyl)-l-norvaline Dehydrogenase, domain 2"/>
    <property type="match status" value="1"/>
</dbReference>
<dbReference type="InterPro" id="IPR011128">
    <property type="entry name" value="G3P_DH_NAD-dep_N"/>
</dbReference>
<dbReference type="InterPro" id="IPR006168">
    <property type="entry name" value="G3P_DH_NAD-dep"/>
</dbReference>
<feature type="binding site" evidence="13">
    <location>
        <position position="275"/>
    </location>
    <ligand>
        <name>NADPH</name>
        <dbReference type="ChEBI" id="CHEBI:57783"/>
    </ligand>
</feature>
<dbReference type="Pfam" id="PF01210">
    <property type="entry name" value="NAD_Gly3P_dh_N"/>
    <property type="match status" value="1"/>
</dbReference>
<evidence type="ECO:0000259" key="20">
    <source>
        <dbReference type="Pfam" id="PF07479"/>
    </source>
</evidence>
<dbReference type="FunFam" id="3.40.50.720:FF:000019">
    <property type="entry name" value="Glycerol-3-phosphate dehydrogenase [NAD(P)+]"/>
    <property type="match status" value="1"/>
</dbReference>
<keyword evidence="2 13" id="KW-0444">Lipid biosynthesis</keyword>
<dbReference type="HAMAP" id="MF_00394">
    <property type="entry name" value="NAD_Glyc3P_dehydrog"/>
    <property type="match status" value="1"/>
</dbReference>
<evidence type="ECO:0000256" key="10">
    <source>
        <dbReference type="ARBA" id="ARBA00066687"/>
    </source>
</evidence>
<dbReference type="GO" id="GO:0051287">
    <property type="term" value="F:NAD binding"/>
    <property type="evidence" value="ECO:0007669"/>
    <property type="project" value="InterPro"/>
</dbReference>
<dbReference type="EC" id="1.1.1.94" evidence="10 13"/>
<dbReference type="GO" id="GO:0141152">
    <property type="term" value="F:glycerol-3-phosphate dehydrogenase (NAD+) activity"/>
    <property type="evidence" value="ECO:0007669"/>
    <property type="project" value="RHEA"/>
</dbReference>
<evidence type="ECO:0000256" key="6">
    <source>
        <dbReference type="ARBA" id="ARBA00023098"/>
    </source>
</evidence>
<feature type="binding site" evidence="15">
    <location>
        <begin position="275"/>
        <end position="276"/>
    </location>
    <ligand>
        <name>substrate</name>
    </ligand>
</feature>
<feature type="binding site" evidence="13">
    <location>
        <position position="274"/>
    </location>
    <ligand>
        <name>sn-glycerol 3-phosphate</name>
        <dbReference type="ChEBI" id="CHEBI:57597"/>
    </ligand>
</feature>
<dbReference type="PANTHER" id="PTHR11728">
    <property type="entry name" value="GLYCEROL-3-PHOSPHATE DEHYDROGENASE"/>
    <property type="match status" value="1"/>
</dbReference>
<feature type="chain" id="PRO_5014891497" description="Glycerol-3-phosphate dehydrogenase [NAD(P)+]" evidence="18">
    <location>
        <begin position="24"/>
        <end position="352"/>
    </location>
</feature>
<dbReference type="InterPro" id="IPR006109">
    <property type="entry name" value="G3P_DH_NAD-dep_C"/>
</dbReference>
<evidence type="ECO:0000256" key="12">
    <source>
        <dbReference type="ARBA" id="ARBA00080511"/>
    </source>
</evidence>
<feature type="binding site" evidence="13">
    <location>
        <position position="122"/>
    </location>
    <ligand>
        <name>NADPH</name>
        <dbReference type="ChEBI" id="CHEBI:57783"/>
    </ligand>
</feature>
<feature type="domain" description="Glycerol-3-phosphate dehydrogenase NAD-dependent C-terminal" evidence="20">
    <location>
        <begin position="200"/>
        <end position="339"/>
    </location>
</feature>
<feature type="binding site" evidence="13">
    <location>
        <position position="54"/>
    </location>
    <ligand>
        <name>NADPH</name>
        <dbReference type="ChEBI" id="CHEBI:57783"/>
    </ligand>
</feature>
<feature type="binding site" evidence="13">
    <location>
        <position position="276"/>
    </location>
    <ligand>
        <name>sn-glycerol 3-phosphate</name>
        <dbReference type="ChEBI" id="CHEBI:57597"/>
    </ligand>
</feature>
<name>A0A2N4U1J3_9BURK</name>
<comment type="catalytic activity">
    <reaction evidence="13">
        <text>sn-glycerol 3-phosphate + NAD(+) = dihydroxyacetone phosphate + NADH + H(+)</text>
        <dbReference type="Rhea" id="RHEA:11092"/>
        <dbReference type="ChEBI" id="CHEBI:15378"/>
        <dbReference type="ChEBI" id="CHEBI:57540"/>
        <dbReference type="ChEBI" id="CHEBI:57597"/>
        <dbReference type="ChEBI" id="CHEBI:57642"/>
        <dbReference type="ChEBI" id="CHEBI:57945"/>
        <dbReference type="EC" id="1.1.1.94"/>
    </reaction>
</comment>
<comment type="pathway">
    <text evidence="13">Membrane lipid metabolism; glycerophospholipid metabolism.</text>
</comment>
<dbReference type="PRINTS" id="PR00077">
    <property type="entry name" value="GPDHDRGNASE"/>
</dbReference>
<keyword evidence="22" id="KW-1185">Reference proteome</keyword>
<evidence type="ECO:0000256" key="16">
    <source>
        <dbReference type="PIRSR" id="PIRSR000114-3"/>
    </source>
</evidence>
<feature type="signal peptide" evidence="18">
    <location>
        <begin position="1"/>
        <end position="23"/>
    </location>
</feature>
<evidence type="ECO:0000259" key="19">
    <source>
        <dbReference type="Pfam" id="PF01210"/>
    </source>
</evidence>